<proteinExistence type="predicted"/>
<dbReference type="VEuPathDB" id="TriTrypDB:LdCL_310014700"/>
<dbReference type="EMBL" id="RHLD01000004">
    <property type="protein sequence ID" value="TPP47644.1"/>
    <property type="molecule type" value="Genomic_DNA"/>
</dbReference>
<organism evidence="1">
    <name type="scientific">Leishmania donovani</name>
    <dbReference type="NCBI Taxonomy" id="5661"/>
    <lineage>
        <taxon>Eukaryota</taxon>
        <taxon>Discoba</taxon>
        <taxon>Euglenozoa</taxon>
        <taxon>Kinetoplastea</taxon>
        <taxon>Metakinetoplastina</taxon>
        <taxon>Trypanosomatida</taxon>
        <taxon>Trypanosomatidae</taxon>
        <taxon>Leishmaniinae</taxon>
        <taxon>Leishmania</taxon>
    </lineage>
</organism>
<protein>
    <submittedName>
        <fullName evidence="1">Uncharacterized protein</fullName>
    </submittedName>
</protein>
<accession>A0A504XH31</accession>
<sequence>MSMQQDFVHPRQMDDMRAIHAAINSFSGVMTKMMMLMKELGTTLEQVSHASMHSPLSVLPMTR</sequence>
<dbReference type="PANTHER" id="PTHR38148:SF3">
    <property type="entry name" value="BAR DOMAIN-CONTAINING PROTEIN"/>
    <property type="match status" value="1"/>
</dbReference>
<dbReference type="AlphaFoldDB" id="A0A504XH31"/>
<gene>
    <name evidence="1" type="ORF">CGC20_38120</name>
</gene>
<dbReference type="VEuPathDB" id="TriTrypDB:LdBPK_310880.1"/>
<dbReference type="Proteomes" id="UP000318821">
    <property type="component" value="Unassembled WGS sequence"/>
</dbReference>
<reference evidence="1" key="1">
    <citation type="submission" date="2019-02" db="EMBL/GenBank/DDBJ databases">
        <title>FDA dAtabase for Regulatory Grade micrObial Sequences (FDA-ARGOS): Supporting development and validation of Infectious Disease Dx tests.</title>
        <authorList>
            <person name="Duncan R."/>
            <person name="Fisher C."/>
            <person name="Tallon L.J."/>
            <person name="Sadzewicz L."/>
            <person name="Sengamalay N."/>
            <person name="Ott S."/>
            <person name="Godinez A."/>
            <person name="Nagaraj S."/>
            <person name="Nadendla S."/>
            <person name="Sichtig H."/>
        </authorList>
    </citation>
    <scope>NUCLEOTIDE SEQUENCE</scope>
    <source>
        <strain evidence="1">FDAARGOS_360</strain>
    </source>
</reference>
<comment type="caution">
    <text evidence="1">The sequence shown here is derived from an EMBL/GenBank/DDBJ whole genome shotgun (WGS) entry which is preliminary data.</text>
</comment>
<dbReference type="PANTHER" id="PTHR38148">
    <property type="entry name" value="BAR DOMAIN-CONTAINING PROTEIN"/>
    <property type="match status" value="1"/>
</dbReference>
<name>A0A504XH31_LEIDO</name>
<evidence type="ECO:0000313" key="1">
    <source>
        <dbReference type="EMBL" id="TPP47644.1"/>
    </source>
</evidence>